<dbReference type="RefSeq" id="WP_253742474.1">
    <property type="nucleotide sequence ID" value="NZ_BAABKA010000001.1"/>
</dbReference>
<evidence type="ECO:0000256" key="1">
    <source>
        <dbReference type="SAM" id="MobiDB-lite"/>
    </source>
</evidence>
<feature type="region of interest" description="Disordered" evidence="1">
    <location>
        <begin position="110"/>
        <end position="138"/>
    </location>
</feature>
<dbReference type="Proteomes" id="UP001139648">
    <property type="component" value="Unassembled WGS sequence"/>
</dbReference>
<dbReference type="EMBL" id="JAMZEB010000002">
    <property type="protein sequence ID" value="MCP2355816.1"/>
    <property type="molecule type" value="Genomic_DNA"/>
</dbReference>
<organism evidence="2 3">
    <name type="scientific">Nonomuraea thailandensis</name>
    <dbReference type="NCBI Taxonomy" id="1188745"/>
    <lineage>
        <taxon>Bacteria</taxon>
        <taxon>Bacillati</taxon>
        <taxon>Actinomycetota</taxon>
        <taxon>Actinomycetes</taxon>
        <taxon>Streptosporangiales</taxon>
        <taxon>Streptosporangiaceae</taxon>
        <taxon>Nonomuraea</taxon>
    </lineage>
</organism>
<accession>A0A9X2GI48</accession>
<feature type="compositionally biased region" description="Low complexity" evidence="1">
    <location>
        <begin position="117"/>
        <end position="131"/>
    </location>
</feature>
<name>A0A9X2GI48_9ACTN</name>
<evidence type="ECO:0008006" key="4">
    <source>
        <dbReference type="Google" id="ProtNLM"/>
    </source>
</evidence>
<gene>
    <name evidence="2" type="ORF">HD597_002836</name>
</gene>
<keyword evidence="3" id="KW-1185">Reference proteome</keyword>
<protein>
    <recommendedName>
        <fullName evidence="4">Asp/Glu racemase</fullName>
    </recommendedName>
</protein>
<reference evidence="2" key="1">
    <citation type="submission" date="2022-06" db="EMBL/GenBank/DDBJ databases">
        <title>Sequencing the genomes of 1000 actinobacteria strains.</title>
        <authorList>
            <person name="Klenk H.-P."/>
        </authorList>
    </citation>
    <scope>NUCLEOTIDE SEQUENCE</scope>
    <source>
        <strain evidence="2">DSM 46694</strain>
    </source>
</reference>
<comment type="caution">
    <text evidence="2">The sequence shown here is derived from an EMBL/GenBank/DDBJ whole genome shotgun (WGS) entry which is preliminary data.</text>
</comment>
<proteinExistence type="predicted"/>
<sequence>MRVAVVNATPASMRPADDGLREGFPEAAAWHLLDDRLVTEADAAGGMTPPLTRRMLALIDYAVRGGADAVLLSCSMYGPVAGLARRLHDVPVTGSDEAMFAEVARRFGEQRPAGSGDAAVRPGAGEAAGEPRAGDRAGRPGGVLVLGSLESAAADSARRLRAVAGGVAVRALAAPGAAAAAADRDWPGLTDALARAALPALDGAGLVLLGQYSISPVHAALAGRLGVPVLTPPLMAARALREALA</sequence>
<dbReference type="AlphaFoldDB" id="A0A9X2GI48"/>
<evidence type="ECO:0000313" key="2">
    <source>
        <dbReference type="EMBL" id="MCP2355816.1"/>
    </source>
</evidence>
<evidence type="ECO:0000313" key="3">
    <source>
        <dbReference type="Proteomes" id="UP001139648"/>
    </source>
</evidence>